<reference evidence="5" key="1">
    <citation type="journal article" date="2023" name="Plant J.">
        <title>The genome of the king protea, Protea cynaroides.</title>
        <authorList>
            <person name="Chang J."/>
            <person name="Duong T.A."/>
            <person name="Schoeman C."/>
            <person name="Ma X."/>
            <person name="Roodt D."/>
            <person name="Barker N."/>
            <person name="Li Z."/>
            <person name="Van de Peer Y."/>
            <person name="Mizrachi E."/>
        </authorList>
    </citation>
    <scope>NUCLEOTIDE SEQUENCE</scope>
    <source>
        <tissue evidence="5">Young leaves</tissue>
    </source>
</reference>
<dbReference type="SUPFAM" id="SSF51445">
    <property type="entry name" value="(Trans)glycosidases"/>
    <property type="match status" value="1"/>
</dbReference>
<dbReference type="GO" id="GO:0016161">
    <property type="term" value="F:beta-amylase activity"/>
    <property type="evidence" value="ECO:0007669"/>
    <property type="project" value="UniProtKB-EC"/>
</dbReference>
<evidence type="ECO:0000256" key="3">
    <source>
        <dbReference type="ARBA" id="ARBA00023326"/>
    </source>
</evidence>
<proteinExistence type="inferred from homology"/>
<evidence type="ECO:0000313" key="5">
    <source>
        <dbReference type="EMBL" id="KAJ4943965.1"/>
    </source>
</evidence>
<name>A0A9Q0GMZ4_9MAGN</name>
<dbReference type="PANTHER" id="PTHR31352">
    <property type="entry name" value="BETA-AMYLASE 1, CHLOROPLASTIC"/>
    <property type="match status" value="1"/>
</dbReference>
<accession>A0A9Q0GMZ4</accession>
<organism evidence="5 6">
    <name type="scientific">Protea cynaroides</name>
    <dbReference type="NCBI Taxonomy" id="273540"/>
    <lineage>
        <taxon>Eukaryota</taxon>
        <taxon>Viridiplantae</taxon>
        <taxon>Streptophyta</taxon>
        <taxon>Embryophyta</taxon>
        <taxon>Tracheophyta</taxon>
        <taxon>Spermatophyta</taxon>
        <taxon>Magnoliopsida</taxon>
        <taxon>Proteales</taxon>
        <taxon>Proteaceae</taxon>
        <taxon>Protea</taxon>
    </lineage>
</organism>
<comment type="caution">
    <text evidence="5">The sequence shown here is derived from an EMBL/GenBank/DDBJ whole genome shotgun (WGS) entry which is preliminary data.</text>
</comment>
<comment type="catalytic activity">
    <reaction evidence="4">
        <text>Hydrolysis of (1-&gt;4)-alpha-D-glucosidic linkages in polysaccharides so as to remove successive maltose units from the non-reducing ends of the chains.</text>
        <dbReference type="EC" id="3.2.1.2"/>
    </reaction>
</comment>
<keyword evidence="4" id="KW-0326">Glycosidase</keyword>
<keyword evidence="4" id="KW-0378">Hydrolase</keyword>
<dbReference type="Pfam" id="PF01373">
    <property type="entry name" value="Glyco_hydro_14"/>
    <property type="match status" value="1"/>
</dbReference>
<dbReference type="EC" id="3.2.1.2" evidence="4"/>
<dbReference type="EMBL" id="JAMYWD010001310">
    <property type="protein sequence ID" value="KAJ4943965.1"/>
    <property type="molecule type" value="Genomic_DNA"/>
</dbReference>
<comment type="similarity">
    <text evidence="1 4">Belongs to the glycosyl hydrolase 14 family.</text>
</comment>
<dbReference type="PANTHER" id="PTHR31352:SF31">
    <property type="entry name" value="BETA-AMYLASE 1, CHLOROPLASTIC"/>
    <property type="match status" value="1"/>
</dbReference>
<sequence>MGPVGELRYPSYPESNQTWRFSGIGAFQCFDKVKRLVQLVDYDFQVPKPNWIPSGHDSRASIAEYSRHPSTTKVFNLDQGLRLYLLFSPNL</sequence>
<keyword evidence="2 4" id="KW-0119">Carbohydrate metabolism</keyword>
<keyword evidence="3 4" id="KW-0624">Polysaccharide degradation</keyword>
<dbReference type="OrthoDB" id="1660156at2759"/>
<evidence type="ECO:0000256" key="2">
    <source>
        <dbReference type="ARBA" id="ARBA00023277"/>
    </source>
</evidence>
<evidence type="ECO:0000256" key="1">
    <source>
        <dbReference type="ARBA" id="ARBA00005652"/>
    </source>
</evidence>
<evidence type="ECO:0000256" key="4">
    <source>
        <dbReference type="RuleBase" id="RU000509"/>
    </source>
</evidence>
<dbReference type="Gene3D" id="3.20.20.80">
    <property type="entry name" value="Glycosidases"/>
    <property type="match status" value="1"/>
</dbReference>
<protein>
    <recommendedName>
        <fullName evidence="4">Beta-amylase</fullName>
        <ecNumber evidence="4">3.2.1.2</ecNumber>
    </recommendedName>
</protein>
<gene>
    <name evidence="5" type="ORF">NE237_022075</name>
</gene>
<dbReference type="InterPro" id="IPR017853">
    <property type="entry name" value="GH"/>
</dbReference>
<keyword evidence="6" id="KW-1185">Reference proteome</keyword>
<dbReference type="InterPro" id="IPR001554">
    <property type="entry name" value="Glyco_hydro_14"/>
</dbReference>
<dbReference type="Proteomes" id="UP001141806">
    <property type="component" value="Unassembled WGS sequence"/>
</dbReference>
<dbReference type="AlphaFoldDB" id="A0A9Q0GMZ4"/>
<dbReference type="GO" id="GO:0000272">
    <property type="term" value="P:polysaccharide catabolic process"/>
    <property type="evidence" value="ECO:0007669"/>
    <property type="project" value="UniProtKB-KW"/>
</dbReference>
<evidence type="ECO:0000313" key="6">
    <source>
        <dbReference type="Proteomes" id="UP001141806"/>
    </source>
</evidence>